<evidence type="ECO:0000256" key="1">
    <source>
        <dbReference type="SAM" id="Phobius"/>
    </source>
</evidence>
<protein>
    <submittedName>
        <fullName evidence="2">Uncharacterized protein</fullName>
    </submittedName>
</protein>
<dbReference type="AlphaFoldDB" id="A0A7R7GWA8"/>
<feature type="transmembrane region" description="Helical" evidence="1">
    <location>
        <begin position="109"/>
        <end position="132"/>
    </location>
</feature>
<sequence length="255" mass="27547">MQERHIHVTVDVSWHLVWIFALLEGITVPLVPLFSKNGSSIASTGHAANAASWSASFAKNATLVGIYGIAIGFIGTVVICLVLNYIAFRIIKVDVNNAAIMRMLQPFTAGVWGGLLLAVIFLIQFCIGYLLVLSRAEYLVICGFVSVAGAFIVTGATYLLTIKAVSRLGIQLVTTTQRLLLVKFPLFSFAILAGLYEGLAALILQRWELVHQYQVLIALVTGSAGGAFGSLMVVTLAHLGVVKKHLWLEFSVMAQ</sequence>
<proteinExistence type="predicted"/>
<dbReference type="EMBL" id="AP024237">
    <property type="protein sequence ID" value="BCO37089.1"/>
    <property type="molecule type" value="Genomic_DNA"/>
</dbReference>
<feature type="transmembrane region" description="Helical" evidence="1">
    <location>
        <begin position="216"/>
        <end position="241"/>
    </location>
</feature>
<dbReference type="RefSeq" id="WP_048890849.1">
    <property type="nucleotide sequence ID" value="NZ_AP024237.1"/>
</dbReference>
<feature type="transmembrane region" description="Helical" evidence="1">
    <location>
        <begin position="180"/>
        <end position="204"/>
    </location>
</feature>
<feature type="transmembrane region" description="Helical" evidence="1">
    <location>
        <begin position="138"/>
        <end position="160"/>
    </location>
</feature>
<accession>A0A7R7GWA8</accession>
<keyword evidence="1" id="KW-0472">Membrane</keyword>
<keyword evidence="1" id="KW-0812">Transmembrane</keyword>
<evidence type="ECO:0000313" key="2">
    <source>
        <dbReference type="EMBL" id="BCO37089.1"/>
    </source>
</evidence>
<organism evidence="2 3">
    <name type="scientific">Mycobacterium heckeshornense</name>
    <dbReference type="NCBI Taxonomy" id="110505"/>
    <lineage>
        <taxon>Bacteria</taxon>
        <taxon>Bacillati</taxon>
        <taxon>Actinomycetota</taxon>
        <taxon>Actinomycetes</taxon>
        <taxon>Mycobacteriales</taxon>
        <taxon>Mycobacteriaceae</taxon>
        <taxon>Mycobacterium</taxon>
    </lineage>
</organism>
<name>A0A7R7GWA8_9MYCO</name>
<reference evidence="2 3" key="1">
    <citation type="submission" date="2020-12" db="EMBL/GenBank/DDBJ databases">
        <title>Complete genome sequence of Mycobacterium heckeshornense JCM 15655T, closely related to a pathogenic non-tuberculous mycobacterial species Mycobacterium xenopi.</title>
        <authorList>
            <person name="Yoshida M."/>
            <person name="Fukano H."/>
            <person name="Asakura T."/>
            <person name="Suzuki M."/>
            <person name="Hoshino Y."/>
        </authorList>
    </citation>
    <scope>NUCLEOTIDE SEQUENCE [LARGE SCALE GENOMIC DNA]</scope>
    <source>
        <strain evidence="2 3">JCM 15655</strain>
    </source>
</reference>
<gene>
    <name evidence="2" type="ORF">MHEC_35220</name>
</gene>
<feature type="transmembrane region" description="Helical" evidence="1">
    <location>
        <begin position="64"/>
        <end position="88"/>
    </location>
</feature>
<keyword evidence="3" id="KW-1185">Reference proteome</keyword>
<dbReference type="Proteomes" id="UP000595446">
    <property type="component" value="Chromosome"/>
</dbReference>
<keyword evidence="1" id="KW-1133">Transmembrane helix</keyword>
<feature type="transmembrane region" description="Helical" evidence="1">
    <location>
        <begin position="12"/>
        <end position="34"/>
    </location>
</feature>
<evidence type="ECO:0000313" key="3">
    <source>
        <dbReference type="Proteomes" id="UP000595446"/>
    </source>
</evidence>
<dbReference type="OrthoDB" id="4707330at2"/>